<sequence length="121" mass="13614">MTHRKETSISHKLPPTKTNNKKKNKPRLFGQQKSGFKKGKDRVPTPTPTPLLDTLAAPSELFTPLSRNCFVVGRVAMESWLPRQGGLPVFANPLVTRTWPFPDPHATLNYPDTQGINQWIV</sequence>
<feature type="region of interest" description="Disordered" evidence="1">
    <location>
        <begin position="1"/>
        <end position="52"/>
    </location>
</feature>
<dbReference type="AlphaFoldDB" id="A0AAV4NEX1"/>
<proteinExistence type="predicted"/>
<reference evidence="2 3" key="1">
    <citation type="submission" date="2021-06" db="EMBL/GenBank/DDBJ databases">
        <title>Caerostris darwini draft genome.</title>
        <authorList>
            <person name="Kono N."/>
            <person name="Arakawa K."/>
        </authorList>
    </citation>
    <scope>NUCLEOTIDE SEQUENCE [LARGE SCALE GENOMIC DNA]</scope>
</reference>
<organism evidence="2 3">
    <name type="scientific">Caerostris darwini</name>
    <dbReference type="NCBI Taxonomy" id="1538125"/>
    <lineage>
        <taxon>Eukaryota</taxon>
        <taxon>Metazoa</taxon>
        <taxon>Ecdysozoa</taxon>
        <taxon>Arthropoda</taxon>
        <taxon>Chelicerata</taxon>
        <taxon>Arachnida</taxon>
        <taxon>Araneae</taxon>
        <taxon>Araneomorphae</taxon>
        <taxon>Entelegynae</taxon>
        <taxon>Araneoidea</taxon>
        <taxon>Araneidae</taxon>
        <taxon>Caerostris</taxon>
    </lineage>
</organism>
<comment type="caution">
    <text evidence="2">The sequence shown here is derived from an EMBL/GenBank/DDBJ whole genome shotgun (WGS) entry which is preliminary data.</text>
</comment>
<gene>
    <name evidence="2" type="ORF">CDAR_281141</name>
</gene>
<protein>
    <submittedName>
        <fullName evidence="2">Uncharacterized protein</fullName>
    </submittedName>
</protein>
<evidence type="ECO:0000313" key="2">
    <source>
        <dbReference type="EMBL" id="GIX82413.1"/>
    </source>
</evidence>
<evidence type="ECO:0000256" key="1">
    <source>
        <dbReference type="SAM" id="MobiDB-lite"/>
    </source>
</evidence>
<keyword evidence="3" id="KW-1185">Reference proteome</keyword>
<name>A0AAV4NEX1_9ARAC</name>
<dbReference type="EMBL" id="BPLQ01001512">
    <property type="protein sequence ID" value="GIX82413.1"/>
    <property type="molecule type" value="Genomic_DNA"/>
</dbReference>
<dbReference type="Proteomes" id="UP001054837">
    <property type="component" value="Unassembled WGS sequence"/>
</dbReference>
<evidence type="ECO:0000313" key="3">
    <source>
        <dbReference type="Proteomes" id="UP001054837"/>
    </source>
</evidence>
<accession>A0AAV4NEX1</accession>